<protein>
    <submittedName>
        <fullName evidence="1">Uncharacterized protein</fullName>
    </submittedName>
</protein>
<gene>
    <name evidence="1" type="ORF">HELGO_WM28578</name>
</gene>
<name>A0A6S6SB31_9BACT</name>
<proteinExistence type="predicted"/>
<reference evidence="1" key="1">
    <citation type="submission" date="2020-01" db="EMBL/GenBank/DDBJ databases">
        <authorList>
            <person name="Meier V. D."/>
            <person name="Meier V D."/>
        </authorList>
    </citation>
    <scope>NUCLEOTIDE SEQUENCE</scope>
    <source>
        <strain evidence="1">HLG_WM_MAG_05</strain>
    </source>
</reference>
<accession>A0A6S6SB31</accession>
<evidence type="ECO:0000313" key="1">
    <source>
        <dbReference type="EMBL" id="CAA6801819.1"/>
    </source>
</evidence>
<dbReference type="EMBL" id="CACVAU010000004">
    <property type="protein sequence ID" value="CAA6801819.1"/>
    <property type="molecule type" value="Genomic_DNA"/>
</dbReference>
<dbReference type="AlphaFoldDB" id="A0A6S6SB31"/>
<organism evidence="1">
    <name type="scientific">uncultured Sulfurovum sp</name>
    <dbReference type="NCBI Taxonomy" id="269237"/>
    <lineage>
        <taxon>Bacteria</taxon>
        <taxon>Pseudomonadati</taxon>
        <taxon>Campylobacterota</taxon>
        <taxon>Epsilonproteobacteria</taxon>
        <taxon>Campylobacterales</taxon>
        <taxon>Sulfurovaceae</taxon>
        <taxon>Sulfurovum</taxon>
        <taxon>environmental samples</taxon>
    </lineage>
</organism>
<sequence>MQNISIGEIQKNISLLTQLTDVFAIIDKRKKQRVAIVYPIQKHSVIGSMAGKYRDRVTKCDDLEKAKEIAMMEAMGEKYGLSN</sequence>